<name>A0A093H3H6_TYTAL</name>
<accession>A0A093H3H6</accession>
<evidence type="ECO:0000313" key="1">
    <source>
        <dbReference type="EMBL" id="KFV49228.1"/>
    </source>
</evidence>
<evidence type="ECO:0008006" key="3">
    <source>
        <dbReference type="Google" id="ProtNLM"/>
    </source>
</evidence>
<protein>
    <recommendedName>
        <fullName evidence="3">Nidogen G2 beta-barrel domain-containing protein</fullName>
    </recommendedName>
</protein>
<keyword evidence="2" id="KW-1185">Reference proteome</keyword>
<reference evidence="1 2" key="1">
    <citation type="submission" date="2014-04" db="EMBL/GenBank/DDBJ databases">
        <title>Genome evolution of avian class.</title>
        <authorList>
            <person name="Zhang G."/>
            <person name="Li C."/>
        </authorList>
    </citation>
    <scope>NUCLEOTIDE SEQUENCE [LARGE SCALE GENOMIC DNA]</scope>
    <source>
        <strain evidence="1">BGI_N341</strain>
    </source>
</reference>
<gene>
    <name evidence="1" type="ORF">N341_04125</name>
</gene>
<feature type="non-terminal residue" evidence="1">
    <location>
        <position position="1"/>
    </location>
</feature>
<evidence type="ECO:0000313" key="2">
    <source>
        <dbReference type="Proteomes" id="UP000054190"/>
    </source>
</evidence>
<dbReference type="Proteomes" id="UP000054190">
    <property type="component" value="Unassembled WGS sequence"/>
</dbReference>
<organism evidence="1 2">
    <name type="scientific">Tyto alba</name>
    <name type="common">Barn owl</name>
    <dbReference type="NCBI Taxonomy" id="56313"/>
    <lineage>
        <taxon>Eukaryota</taxon>
        <taxon>Metazoa</taxon>
        <taxon>Chordata</taxon>
        <taxon>Craniata</taxon>
        <taxon>Vertebrata</taxon>
        <taxon>Euteleostomi</taxon>
        <taxon>Archelosauria</taxon>
        <taxon>Archosauria</taxon>
        <taxon>Dinosauria</taxon>
        <taxon>Saurischia</taxon>
        <taxon>Theropoda</taxon>
        <taxon>Coelurosauria</taxon>
        <taxon>Aves</taxon>
        <taxon>Neognathae</taxon>
        <taxon>Neoaves</taxon>
        <taxon>Telluraves</taxon>
        <taxon>Strigiformes</taxon>
        <taxon>Tytonidae</taxon>
        <taxon>Tyto</taxon>
    </lineage>
</organism>
<dbReference type="AlphaFoldDB" id="A0A093H3H6"/>
<dbReference type="EMBL" id="KK382508">
    <property type="protein sequence ID" value="KFV49228.1"/>
    <property type="molecule type" value="Genomic_DNA"/>
</dbReference>
<feature type="non-terminal residue" evidence="1">
    <location>
        <position position="52"/>
    </location>
</feature>
<sequence>DGYKVPLGRFRLDRRGKFFTMRMISHWNNLPREVVDSPTLDTVKIHPDRGLG</sequence>
<proteinExistence type="predicted"/>